<reference evidence="2" key="1">
    <citation type="submission" date="2024-03" db="EMBL/GenBank/DDBJ databases">
        <title>WGS assembly of Saponaria officinalis var. Norfolk2.</title>
        <authorList>
            <person name="Jenkins J."/>
            <person name="Shu S."/>
            <person name="Grimwood J."/>
            <person name="Barry K."/>
            <person name="Goodstein D."/>
            <person name="Schmutz J."/>
            <person name="Leebens-Mack J."/>
            <person name="Osbourn A."/>
        </authorList>
    </citation>
    <scope>NUCLEOTIDE SEQUENCE [LARGE SCALE GENOMIC DNA]</scope>
    <source>
        <strain evidence="2">JIC</strain>
    </source>
</reference>
<dbReference type="Gene3D" id="1.20.1280.50">
    <property type="match status" value="1"/>
</dbReference>
<dbReference type="Proteomes" id="UP001443914">
    <property type="component" value="Unassembled WGS sequence"/>
</dbReference>
<protein>
    <recommendedName>
        <fullName evidence="4">Transcriptional regulator STERILE APETALA</fullName>
    </recommendedName>
</protein>
<evidence type="ECO:0008006" key="4">
    <source>
        <dbReference type="Google" id="ProtNLM"/>
    </source>
</evidence>
<feature type="compositionally biased region" description="Low complexity" evidence="1">
    <location>
        <begin position="15"/>
        <end position="27"/>
    </location>
</feature>
<sequence length="497" mass="54302">MSSSSPPRSRHVDQPSSSRGVRRSGNNNGNGSGSSSGRRPRRRRRRPPTPPPQQTQYYEEASSSSADINGGVWPEPFVEALALQLASLTLSSRLSVAPSLSILFQVCTTWRAISRSELLWQNLVRLVWNQTNLIHATWRDQYIHHHRTARNFRVCRCSHHLLLPSHHPPAAVAGGVEDPGAADQLPLFCLRLALSYHHLAAGFSDGSVRLFHLPTRVHIRTVHPLLRDRLGLYSRAVSGLILDSGIDRLVFASLDGDIHVASPFTGQNPPRRAYLGDVVNDGALVDFSGSGQFWVGLYAGVPGRAFRVWDAGSEEVLFDGGSLTNPESVMGWHMLTELRPAEFVGRVRVISDGVAIGVTSLRLLVLDLNQHGVVIGEDVPRRGIIVGSMDATNDALVTVDSRGLASVRRVGTLEEVCRFMVAPRGSGGVSIRGLVGCRNDMNVVVCVGGVIRVWDGEHGEYLYSLRERLDEASAIVASDQYLVASCNTTIHMWDFGA</sequence>
<dbReference type="SUPFAM" id="SSF81383">
    <property type="entry name" value="F-box domain"/>
    <property type="match status" value="1"/>
</dbReference>
<accession>A0AAW1GJK4</accession>
<dbReference type="EMBL" id="JBDFQZ010000014">
    <property type="protein sequence ID" value="KAK9663957.1"/>
    <property type="molecule type" value="Genomic_DNA"/>
</dbReference>
<dbReference type="InterPro" id="IPR036047">
    <property type="entry name" value="F-box-like_dom_sf"/>
</dbReference>
<dbReference type="PANTHER" id="PTHR19855">
    <property type="entry name" value="WD40 REPEAT PROTEIN 12, 37"/>
    <property type="match status" value="1"/>
</dbReference>
<keyword evidence="3" id="KW-1185">Reference proteome</keyword>
<dbReference type="InterPro" id="IPR036322">
    <property type="entry name" value="WD40_repeat_dom_sf"/>
</dbReference>
<comment type="caution">
    <text evidence="2">The sequence shown here is derived from an EMBL/GenBank/DDBJ whole genome shotgun (WGS) entry which is preliminary data.</text>
</comment>
<dbReference type="InterPro" id="IPR015943">
    <property type="entry name" value="WD40/YVTN_repeat-like_dom_sf"/>
</dbReference>
<feature type="region of interest" description="Disordered" evidence="1">
    <location>
        <begin position="1"/>
        <end position="61"/>
    </location>
</feature>
<gene>
    <name evidence="2" type="ORF">RND81_14G009200</name>
</gene>
<dbReference type="AlphaFoldDB" id="A0AAW1GJK4"/>
<evidence type="ECO:0000313" key="3">
    <source>
        <dbReference type="Proteomes" id="UP001443914"/>
    </source>
</evidence>
<evidence type="ECO:0000313" key="2">
    <source>
        <dbReference type="EMBL" id="KAK9663957.1"/>
    </source>
</evidence>
<evidence type="ECO:0000256" key="1">
    <source>
        <dbReference type="SAM" id="MobiDB-lite"/>
    </source>
</evidence>
<proteinExistence type="predicted"/>
<dbReference type="Gene3D" id="2.130.10.10">
    <property type="entry name" value="YVTN repeat-like/Quinoprotein amine dehydrogenase"/>
    <property type="match status" value="1"/>
</dbReference>
<feature type="compositionally biased region" description="Basic residues" evidence="1">
    <location>
        <begin position="38"/>
        <end position="47"/>
    </location>
</feature>
<name>A0AAW1GJK4_SAPOF</name>
<dbReference type="SUPFAM" id="SSF50978">
    <property type="entry name" value="WD40 repeat-like"/>
    <property type="match status" value="1"/>
</dbReference>
<dbReference type="PANTHER" id="PTHR19855:SF31">
    <property type="entry name" value="TRANSCRIPTIONAL REGULATOR STERILE APETALA"/>
    <property type="match status" value="1"/>
</dbReference>
<organism evidence="2 3">
    <name type="scientific">Saponaria officinalis</name>
    <name type="common">Common soapwort</name>
    <name type="synonym">Lychnis saponaria</name>
    <dbReference type="NCBI Taxonomy" id="3572"/>
    <lineage>
        <taxon>Eukaryota</taxon>
        <taxon>Viridiplantae</taxon>
        <taxon>Streptophyta</taxon>
        <taxon>Embryophyta</taxon>
        <taxon>Tracheophyta</taxon>
        <taxon>Spermatophyta</taxon>
        <taxon>Magnoliopsida</taxon>
        <taxon>eudicotyledons</taxon>
        <taxon>Gunneridae</taxon>
        <taxon>Pentapetalae</taxon>
        <taxon>Caryophyllales</taxon>
        <taxon>Caryophyllaceae</taxon>
        <taxon>Caryophylleae</taxon>
        <taxon>Saponaria</taxon>
    </lineage>
</organism>